<comment type="caution">
    <text evidence="1">The sequence shown here is derived from an EMBL/GenBank/DDBJ whole genome shotgun (WGS) entry which is preliminary data.</text>
</comment>
<accession>A0A5J9VBU2</accession>
<dbReference type="AlphaFoldDB" id="A0A5J9VBU2"/>
<sequence>MANGISKDKGTDNLPSCGAVCVERTPNQVMLSQVSGASNTPVSVRTMNKQVRYQAEDTGDSNGWQLA</sequence>
<proteinExistence type="predicted"/>
<dbReference type="Proteomes" id="UP000324897">
    <property type="component" value="Unassembled WGS sequence"/>
</dbReference>
<evidence type="ECO:0000313" key="1">
    <source>
        <dbReference type="EMBL" id="TVU33762.1"/>
    </source>
</evidence>
<evidence type="ECO:0000313" key="2">
    <source>
        <dbReference type="Proteomes" id="UP000324897"/>
    </source>
</evidence>
<gene>
    <name evidence="1" type="ORF">EJB05_15569</name>
</gene>
<dbReference type="Gramene" id="TVU33762">
    <property type="protein sequence ID" value="TVU33762"/>
    <property type="gene ID" value="EJB05_15569"/>
</dbReference>
<name>A0A5J9VBU2_9POAL</name>
<protein>
    <submittedName>
        <fullName evidence="1">Uncharacterized protein</fullName>
    </submittedName>
</protein>
<reference evidence="1 2" key="1">
    <citation type="journal article" date="2019" name="Sci. Rep.">
        <title>A high-quality genome of Eragrostis curvula grass provides insights into Poaceae evolution and supports new strategies to enhance forage quality.</title>
        <authorList>
            <person name="Carballo J."/>
            <person name="Santos B.A.C.M."/>
            <person name="Zappacosta D."/>
            <person name="Garbus I."/>
            <person name="Selva J.P."/>
            <person name="Gallo C.A."/>
            <person name="Diaz A."/>
            <person name="Albertini E."/>
            <person name="Caccamo M."/>
            <person name="Echenique V."/>
        </authorList>
    </citation>
    <scope>NUCLEOTIDE SEQUENCE [LARGE SCALE GENOMIC DNA]</scope>
    <source>
        <strain evidence="2">cv. Victoria</strain>
        <tissue evidence="1">Leaf</tissue>
    </source>
</reference>
<dbReference type="EMBL" id="RWGY01000009">
    <property type="protein sequence ID" value="TVU33762.1"/>
    <property type="molecule type" value="Genomic_DNA"/>
</dbReference>
<organism evidence="1 2">
    <name type="scientific">Eragrostis curvula</name>
    <name type="common">weeping love grass</name>
    <dbReference type="NCBI Taxonomy" id="38414"/>
    <lineage>
        <taxon>Eukaryota</taxon>
        <taxon>Viridiplantae</taxon>
        <taxon>Streptophyta</taxon>
        <taxon>Embryophyta</taxon>
        <taxon>Tracheophyta</taxon>
        <taxon>Spermatophyta</taxon>
        <taxon>Magnoliopsida</taxon>
        <taxon>Liliopsida</taxon>
        <taxon>Poales</taxon>
        <taxon>Poaceae</taxon>
        <taxon>PACMAD clade</taxon>
        <taxon>Chloridoideae</taxon>
        <taxon>Eragrostideae</taxon>
        <taxon>Eragrostidinae</taxon>
        <taxon>Eragrostis</taxon>
    </lineage>
</organism>
<keyword evidence="2" id="KW-1185">Reference proteome</keyword>